<keyword evidence="3" id="KW-1185">Reference proteome</keyword>
<dbReference type="RefSeq" id="WP_133702824.1">
    <property type="nucleotide sequence ID" value="NZ_SNXS01000006.1"/>
</dbReference>
<organism evidence="2 3">
    <name type="scientific">Roseateles toxinivorans</name>
    <dbReference type="NCBI Taxonomy" id="270368"/>
    <lineage>
        <taxon>Bacteria</taxon>
        <taxon>Pseudomonadati</taxon>
        <taxon>Pseudomonadota</taxon>
        <taxon>Betaproteobacteria</taxon>
        <taxon>Burkholderiales</taxon>
        <taxon>Sphaerotilaceae</taxon>
        <taxon>Roseateles</taxon>
    </lineage>
</organism>
<evidence type="ECO:0000313" key="3">
    <source>
        <dbReference type="Proteomes" id="UP000295361"/>
    </source>
</evidence>
<reference evidence="2 3" key="1">
    <citation type="submission" date="2019-03" db="EMBL/GenBank/DDBJ databases">
        <title>Genomic Encyclopedia of Type Strains, Phase IV (KMG-IV): sequencing the most valuable type-strain genomes for metagenomic binning, comparative biology and taxonomic classification.</title>
        <authorList>
            <person name="Goeker M."/>
        </authorList>
    </citation>
    <scope>NUCLEOTIDE SEQUENCE [LARGE SCALE GENOMIC DNA]</scope>
    <source>
        <strain evidence="2 3">DSM 16998</strain>
    </source>
</reference>
<comment type="caution">
    <text evidence="2">The sequence shown here is derived from an EMBL/GenBank/DDBJ whole genome shotgun (WGS) entry which is preliminary data.</text>
</comment>
<dbReference type="Proteomes" id="UP000295361">
    <property type="component" value="Unassembled WGS sequence"/>
</dbReference>
<dbReference type="InParanoid" id="A0A4R6QIZ4"/>
<sequence length="230" mass="25465">MSLFKQQVIACPACGKPVDFNVAYSVNADRRPDLRDAVFDGSFQRQTCGACQENFSLAPELNYLDTGRGQWLAIHPADAIDAWKAIEAQDLAVFNRSYGDRAVGVARELGAGLKARVVFGLAAFREKLLAAEEGLDDVDLELLKMAIVRKSPELPMGPGVELRFVEVTVDQSLVFAWLDADNEQVIEMLQISRQSYREIADDRSDWQPLRDQLSAGLFVDMRRLLTGGAA</sequence>
<evidence type="ECO:0000313" key="2">
    <source>
        <dbReference type="EMBL" id="TDP62803.1"/>
    </source>
</evidence>
<feature type="domain" description="CpXC" evidence="1">
    <location>
        <begin position="9"/>
        <end position="144"/>
    </location>
</feature>
<protein>
    <submittedName>
        <fullName evidence="2">CpXC motif protein</fullName>
    </submittedName>
</protein>
<dbReference type="InterPro" id="IPR025682">
    <property type="entry name" value="CpXC_dom"/>
</dbReference>
<accession>A0A4R6QIZ4</accession>
<dbReference type="OrthoDB" id="8915806at2"/>
<name>A0A4R6QIZ4_9BURK</name>
<evidence type="ECO:0000259" key="1">
    <source>
        <dbReference type="Pfam" id="PF14353"/>
    </source>
</evidence>
<gene>
    <name evidence="2" type="ORF">DES47_10698</name>
</gene>
<dbReference type="AlphaFoldDB" id="A0A4R6QIZ4"/>
<dbReference type="Pfam" id="PF14353">
    <property type="entry name" value="CpXC"/>
    <property type="match status" value="1"/>
</dbReference>
<proteinExistence type="predicted"/>
<dbReference type="EMBL" id="SNXS01000006">
    <property type="protein sequence ID" value="TDP62803.1"/>
    <property type="molecule type" value="Genomic_DNA"/>
</dbReference>